<evidence type="ECO:0000313" key="7">
    <source>
        <dbReference type="EMBL" id="KAK1749824.1"/>
    </source>
</evidence>
<dbReference type="GO" id="GO:0003677">
    <property type="term" value="F:DNA binding"/>
    <property type="evidence" value="ECO:0007669"/>
    <property type="project" value="UniProtKB-KW"/>
</dbReference>
<evidence type="ECO:0000256" key="3">
    <source>
        <dbReference type="ARBA" id="ARBA00023015"/>
    </source>
</evidence>
<evidence type="ECO:0000313" key="8">
    <source>
        <dbReference type="Proteomes" id="UP001239445"/>
    </source>
</evidence>
<dbReference type="Gene3D" id="3.30.310.10">
    <property type="entry name" value="TATA-Binding Protein"/>
    <property type="match status" value="2"/>
</dbReference>
<comment type="subcellular location">
    <subcellularLocation>
        <location evidence="1">Nucleus</location>
    </subcellularLocation>
</comment>
<dbReference type="GO" id="GO:0006352">
    <property type="term" value="P:DNA-templated transcription initiation"/>
    <property type="evidence" value="ECO:0007669"/>
    <property type="project" value="InterPro"/>
</dbReference>
<reference evidence="7" key="1">
    <citation type="submission" date="2023-06" db="EMBL/GenBank/DDBJ databases">
        <title>Genome-scale phylogeny and comparative genomics of the fungal order Sordariales.</title>
        <authorList>
            <consortium name="Lawrence Berkeley National Laboratory"/>
            <person name="Hensen N."/>
            <person name="Bonometti L."/>
            <person name="Westerberg I."/>
            <person name="Brannstrom I.O."/>
            <person name="Guillou S."/>
            <person name="Cros-Aarteil S."/>
            <person name="Calhoun S."/>
            <person name="Haridas S."/>
            <person name="Kuo A."/>
            <person name="Mondo S."/>
            <person name="Pangilinan J."/>
            <person name="Riley R."/>
            <person name="Labutti K."/>
            <person name="Andreopoulos B."/>
            <person name="Lipzen A."/>
            <person name="Chen C."/>
            <person name="Yanf M."/>
            <person name="Daum C."/>
            <person name="Ng V."/>
            <person name="Clum A."/>
            <person name="Steindorff A."/>
            <person name="Ohm R."/>
            <person name="Martin F."/>
            <person name="Silar P."/>
            <person name="Natvig D."/>
            <person name="Lalanne C."/>
            <person name="Gautier V."/>
            <person name="Ament-Velasquez S.L."/>
            <person name="Kruys A."/>
            <person name="Hutchinson M.I."/>
            <person name="Powell A.J."/>
            <person name="Barry K."/>
            <person name="Miller A.N."/>
            <person name="Grigoriev I.V."/>
            <person name="Debuchy R."/>
            <person name="Gladieux P."/>
            <person name="Thoren M.H."/>
            <person name="Johannesson H."/>
        </authorList>
    </citation>
    <scope>NUCLEOTIDE SEQUENCE</scope>
    <source>
        <strain evidence="7">PSN4</strain>
    </source>
</reference>
<keyword evidence="4" id="KW-0238">DNA-binding</keyword>
<dbReference type="SUPFAM" id="SSF55945">
    <property type="entry name" value="TATA-box binding protein-like"/>
    <property type="match status" value="2"/>
</dbReference>
<dbReference type="InterPro" id="IPR033710">
    <property type="entry name" value="TBP_eukaryotic"/>
</dbReference>
<proteinExistence type="inferred from homology"/>
<keyword evidence="5" id="KW-0804">Transcription</keyword>
<evidence type="ECO:0008006" key="9">
    <source>
        <dbReference type="Google" id="ProtNLM"/>
    </source>
</evidence>
<dbReference type="InterPro" id="IPR000814">
    <property type="entry name" value="TBP"/>
</dbReference>
<keyword evidence="3" id="KW-0805">Transcription regulation</keyword>
<name>A0AAJ0B2X0_9PEZI</name>
<dbReference type="InterPro" id="IPR012295">
    <property type="entry name" value="TBP_dom_sf"/>
</dbReference>
<keyword evidence="8" id="KW-1185">Reference proteome</keyword>
<dbReference type="AlphaFoldDB" id="A0AAJ0B2X0"/>
<evidence type="ECO:0000256" key="6">
    <source>
        <dbReference type="ARBA" id="ARBA00023242"/>
    </source>
</evidence>
<evidence type="ECO:0000256" key="2">
    <source>
        <dbReference type="ARBA" id="ARBA00005560"/>
    </source>
</evidence>
<dbReference type="EMBL" id="MU839852">
    <property type="protein sequence ID" value="KAK1749824.1"/>
    <property type="molecule type" value="Genomic_DNA"/>
</dbReference>
<comment type="similarity">
    <text evidence="2">Belongs to the TBP family.</text>
</comment>
<comment type="caution">
    <text evidence="7">The sequence shown here is derived from an EMBL/GenBank/DDBJ whole genome shotgun (WGS) entry which is preliminary data.</text>
</comment>
<evidence type="ECO:0000256" key="4">
    <source>
        <dbReference type="ARBA" id="ARBA00023125"/>
    </source>
</evidence>
<dbReference type="GO" id="GO:0005634">
    <property type="term" value="C:nucleus"/>
    <property type="evidence" value="ECO:0007669"/>
    <property type="project" value="UniProtKB-SubCell"/>
</dbReference>
<evidence type="ECO:0000256" key="5">
    <source>
        <dbReference type="ARBA" id="ARBA00023163"/>
    </source>
</evidence>
<dbReference type="PANTHER" id="PTHR10126">
    <property type="entry name" value="TATA-BOX BINDING PROTEIN"/>
    <property type="match status" value="1"/>
</dbReference>
<protein>
    <recommendedName>
        <fullName evidence="9">TATA-box-binding protein</fullName>
    </recommendedName>
</protein>
<sequence length="183" mass="20501">MIKHGWPCPSIQNVVATVNLDCRLNLIMLSQHARNVEYKPKKFHAVIMRIRNPRTTTLVFGSGKVVITGAKSIDDAHLAGRKHARAIQKCGYRTNFLDFRVQNVVGSCSVGFHVRLEGFHLANVQFASYEPEIFPGLVYRLANKQAVILVFANGKIVLTGAKSVDAMYEAFALIYPLLLDYRL</sequence>
<dbReference type="CDD" id="cd04516">
    <property type="entry name" value="TBP_eukaryotes"/>
    <property type="match status" value="1"/>
</dbReference>
<keyword evidence="6" id="KW-0539">Nucleus</keyword>
<dbReference type="FunFam" id="3.30.310.10:FF:000005">
    <property type="entry name" value="TATA box-binding protein-like 1"/>
    <property type="match status" value="1"/>
</dbReference>
<evidence type="ECO:0000256" key="1">
    <source>
        <dbReference type="ARBA" id="ARBA00004123"/>
    </source>
</evidence>
<dbReference type="PRINTS" id="PR00686">
    <property type="entry name" value="TIFACTORIID"/>
</dbReference>
<accession>A0AAJ0B2X0</accession>
<gene>
    <name evidence="7" type="ORF">QBC47DRAFT_455664</name>
</gene>
<organism evidence="7 8">
    <name type="scientific">Echria macrotheca</name>
    <dbReference type="NCBI Taxonomy" id="438768"/>
    <lineage>
        <taxon>Eukaryota</taxon>
        <taxon>Fungi</taxon>
        <taxon>Dikarya</taxon>
        <taxon>Ascomycota</taxon>
        <taxon>Pezizomycotina</taxon>
        <taxon>Sordariomycetes</taxon>
        <taxon>Sordariomycetidae</taxon>
        <taxon>Sordariales</taxon>
        <taxon>Schizotheciaceae</taxon>
        <taxon>Echria</taxon>
    </lineage>
</organism>
<dbReference type="Pfam" id="PF00352">
    <property type="entry name" value="TBP"/>
    <property type="match status" value="2"/>
</dbReference>
<dbReference type="Proteomes" id="UP001239445">
    <property type="component" value="Unassembled WGS sequence"/>
</dbReference>